<dbReference type="InterPro" id="IPR007110">
    <property type="entry name" value="Ig-like_dom"/>
</dbReference>
<feature type="domain" description="Ig-like" evidence="1">
    <location>
        <begin position="37"/>
        <end position="81"/>
    </location>
</feature>
<dbReference type="PROSITE" id="PS50835">
    <property type="entry name" value="IG_LIKE"/>
    <property type="match status" value="1"/>
</dbReference>
<dbReference type="InterPro" id="IPR013098">
    <property type="entry name" value="Ig_I-set"/>
</dbReference>
<dbReference type="AlphaFoldDB" id="A0A914RBN5"/>
<protein>
    <submittedName>
        <fullName evidence="3">Ig-like domain-containing protein</fullName>
    </submittedName>
</protein>
<keyword evidence="2" id="KW-1185">Reference proteome</keyword>
<dbReference type="SUPFAM" id="SSF48726">
    <property type="entry name" value="Immunoglobulin"/>
    <property type="match status" value="1"/>
</dbReference>
<reference evidence="3" key="1">
    <citation type="submission" date="2022-11" db="UniProtKB">
        <authorList>
            <consortium name="WormBaseParasite"/>
        </authorList>
    </citation>
    <scope>IDENTIFICATION</scope>
</reference>
<proteinExistence type="predicted"/>
<dbReference type="Pfam" id="PF07679">
    <property type="entry name" value="I-set"/>
    <property type="match status" value="1"/>
</dbReference>
<organism evidence="2 3">
    <name type="scientific">Parascaris equorum</name>
    <name type="common">Equine roundworm</name>
    <dbReference type="NCBI Taxonomy" id="6256"/>
    <lineage>
        <taxon>Eukaryota</taxon>
        <taxon>Metazoa</taxon>
        <taxon>Ecdysozoa</taxon>
        <taxon>Nematoda</taxon>
        <taxon>Chromadorea</taxon>
        <taxon>Rhabditida</taxon>
        <taxon>Spirurina</taxon>
        <taxon>Ascaridomorpha</taxon>
        <taxon>Ascaridoidea</taxon>
        <taxon>Ascarididae</taxon>
        <taxon>Parascaris</taxon>
    </lineage>
</organism>
<evidence type="ECO:0000259" key="1">
    <source>
        <dbReference type="PROSITE" id="PS50835"/>
    </source>
</evidence>
<sequence length="81" mass="9539">MLWRNVSPEQFLKEQTWIAEFQYCYLSILHFDEFYGAKLIVRPESSTVPVDTRVSFFCRADGNPMPPVVWRRNGQAISDPR</sequence>
<name>A0A914RBN5_PAREQ</name>
<evidence type="ECO:0000313" key="2">
    <source>
        <dbReference type="Proteomes" id="UP000887564"/>
    </source>
</evidence>
<dbReference type="WBParaSite" id="PEQ_0000213501-mRNA-1">
    <property type="protein sequence ID" value="PEQ_0000213501-mRNA-1"/>
    <property type="gene ID" value="PEQ_0000213501"/>
</dbReference>
<dbReference type="Proteomes" id="UP000887564">
    <property type="component" value="Unplaced"/>
</dbReference>
<dbReference type="Gene3D" id="2.60.40.10">
    <property type="entry name" value="Immunoglobulins"/>
    <property type="match status" value="1"/>
</dbReference>
<dbReference type="InterPro" id="IPR013783">
    <property type="entry name" value="Ig-like_fold"/>
</dbReference>
<evidence type="ECO:0000313" key="3">
    <source>
        <dbReference type="WBParaSite" id="PEQ_0000213501-mRNA-1"/>
    </source>
</evidence>
<dbReference type="InterPro" id="IPR036179">
    <property type="entry name" value="Ig-like_dom_sf"/>
</dbReference>
<accession>A0A914RBN5</accession>